<evidence type="ECO:0000256" key="3">
    <source>
        <dbReference type="ARBA" id="ARBA00022884"/>
    </source>
</evidence>
<name>A0A532V8Z6_UNCT6</name>
<dbReference type="HAMAP" id="MF_00073">
    <property type="entry name" value="NusB"/>
    <property type="match status" value="1"/>
</dbReference>
<evidence type="ECO:0000256" key="1">
    <source>
        <dbReference type="ARBA" id="ARBA00005952"/>
    </source>
</evidence>
<evidence type="ECO:0000256" key="2">
    <source>
        <dbReference type="ARBA" id="ARBA00022814"/>
    </source>
</evidence>
<organism evidence="8 9">
    <name type="scientific">candidate division TA06 bacterium B3_TA06</name>
    <dbReference type="NCBI Taxonomy" id="2012487"/>
    <lineage>
        <taxon>Bacteria</taxon>
        <taxon>Bacteria division TA06</taxon>
    </lineage>
</organism>
<evidence type="ECO:0000256" key="6">
    <source>
        <dbReference type="HAMAP-Rule" id="MF_00073"/>
    </source>
</evidence>
<evidence type="ECO:0000256" key="5">
    <source>
        <dbReference type="ARBA" id="ARBA00023163"/>
    </source>
</evidence>
<dbReference type="PANTHER" id="PTHR11078">
    <property type="entry name" value="N UTILIZATION SUBSTANCE PROTEIN B-RELATED"/>
    <property type="match status" value="1"/>
</dbReference>
<dbReference type="InterPro" id="IPR006027">
    <property type="entry name" value="NusB_RsmB_TIM44"/>
</dbReference>
<dbReference type="EMBL" id="NJBO01000003">
    <property type="protein sequence ID" value="TKJ43690.1"/>
    <property type="molecule type" value="Genomic_DNA"/>
</dbReference>
<dbReference type="GO" id="GO:0003723">
    <property type="term" value="F:RNA binding"/>
    <property type="evidence" value="ECO:0007669"/>
    <property type="project" value="UniProtKB-UniRule"/>
</dbReference>
<protein>
    <recommendedName>
        <fullName evidence="6">Transcription antitermination protein NusB</fullName>
    </recommendedName>
    <alternativeName>
        <fullName evidence="6">Antitermination factor NusB</fullName>
    </alternativeName>
</protein>
<reference evidence="8 9" key="1">
    <citation type="submission" date="2017-06" db="EMBL/GenBank/DDBJ databases">
        <title>Novel microbial phyla capable of carbon fixation and sulfur reduction in deep-sea sediments.</title>
        <authorList>
            <person name="Huang J."/>
            <person name="Baker B."/>
            <person name="Wang Y."/>
        </authorList>
    </citation>
    <scope>NUCLEOTIDE SEQUENCE [LARGE SCALE GENOMIC DNA]</scope>
    <source>
        <strain evidence="8">B3_TA06</strain>
    </source>
</reference>
<evidence type="ECO:0000313" key="9">
    <source>
        <dbReference type="Proteomes" id="UP000317778"/>
    </source>
</evidence>
<proteinExistence type="inferred from homology"/>
<dbReference type="InterPro" id="IPR011605">
    <property type="entry name" value="NusB_fam"/>
</dbReference>
<gene>
    <name evidence="6 8" type="primary">nusB</name>
    <name evidence="8" type="ORF">CEE36_03110</name>
</gene>
<dbReference type="GO" id="GO:0031564">
    <property type="term" value="P:transcription antitermination"/>
    <property type="evidence" value="ECO:0007669"/>
    <property type="project" value="UniProtKB-KW"/>
</dbReference>
<dbReference type="Proteomes" id="UP000317778">
    <property type="component" value="Unassembled WGS sequence"/>
</dbReference>
<evidence type="ECO:0000313" key="8">
    <source>
        <dbReference type="EMBL" id="TKJ43690.1"/>
    </source>
</evidence>
<dbReference type="Pfam" id="PF01029">
    <property type="entry name" value="NusB"/>
    <property type="match status" value="1"/>
</dbReference>
<dbReference type="AlphaFoldDB" id="A0A532V8Z6"/>
<evidence type="ECO:0000259" key="7">
    <source>
        <dbReference type="Pfam" id="PF01029"/>
    </source>
</evidence>
<evidence type="ECO:0000256" key="4">
    <source>
        <dbReference type="ARBA" id="ARBA00023015"/>
    </source>
</evidence>
<dbReference type="Gene3D" id="1.10.940.10">
    <property type="entry name" value="NusB-like"/>
    <property type="match status" value="1"/>
</dbReference>
<keyword evidence="2 6" id="KW-0889">Transcription antitermination</keyword>
<comment type="caution">
    <text evidence="8">The sequence shown here is derived from an EMBL/GenBank/DDBJ whole genome shotgun (WGS) entry which is preliminary data.</text>
</comment>
<dbReference type="PANTHER" id="PTHR11078:SF3">
    <property type="entry name" value="ANTITERMINATION NUSB DOMAIN-CONTAINING PROTEIN"/>
    <property type="match status" value="1"/>
</dbReference>
<dbReference type="GO" id="GO:0006353">
    <property type="term" value="P:DNA-templated transcription termination"/>
    <property type="evidence" value="ECO:0007669"/>
    <property type="project" value="UniProtKB-UniRule"/>
</dbReference>
<keyword evidence="3 6" id="KW-0694">RNA-binding</keyword>
<dbReference type="GO" id="GO:0005829">
    <property type="term" value="C:cytosol"/>
    <property type="evidence" value="ECO:0007669"/>
    <property type="project" value="TreeGrafter"/>
</dbReference>
<dbReference type="NCBIfam" id="TIGR01951">
    <property type="entry name" value="nusB"/>
    <property type="match status" value="1"/>
</dbReference>
<sequence>MKKDTFKGPRTRARIAAVEVLYRIDLVEAEPSQVTEEVIRRRRLRANSADYLRTLIQKTIQEQERIDASLSRSLTDWKLDRLSYVDRAILRLATCEILFLAEIPPKVSIDEAVELSRFYGTQSSARFVNGVLDSLYKREVLVSER</sequence>
<accession>A0A532V8Z6</accession>
<feature type="domain" description="NusB/RsmB/TIM44" evidence="7">
    <location>
        <begin position="12"/>
        <end position="137"/>
    </location>
</feature>
<comment type="similarity">
    <text evidence="1 6">Belongs to the NusB family.</text>
</comment>
<comment type="function">
    <text evidence="6">Involved in transcription antitermination. Required for transcription of ribosomal RNA (rRNA) genes. Binds specifically to the boxA antiterminator sequence of the ribosomal RNA (rrn) operons.</text>
</comment>
<keyword evidence="5 6" id="KW-0804">Transcription</keyword>
<dbReference type="SUPFAM" id="SSF48013">
    <property type="entry name" value="NusB-like"/>
    <property type="match status" value="1"/>
</dbReference>
<keyword evidence="4 6" id="KW-0805">Transcription regulation</keyword>
<dbReference type="InterPro" id="IPR035926">
    <property type="entry name" value="NusB-like_sf"/>
</dbReference>